<evidence type="ECO:0000256" key="4">
    <source>
        <dbReference type="ARBA" id="ARBA00023012"/>
    </source>
</evidence>
<protein>
    <recommendedName>
        <fullName evidence="9">Transcriptional regulatory protein</fullName>
    </recommendedName>
</protein>
<dbReference type="InterPro" id="IPR001789">
    <property type="entry name" value="Sig_transdc_resp-reg_receiver"/>
</dbReference>
<dbReference type="Gene3D" id="3.40.50.2300">
    <property type="match status" value="1"/>
</dbReference>
<feature type="modified residue" description="4-aspartylphosphate" evidence="10">
    <location>
        <position position="56"/>
    </location>
</feature>
<evidence type="ECO:0000256" key="2">
    <source>
        <dbReference type="ARBA" id="ARBA00022490"/>
    </source>
</evidence>
<evidence type="ECO:0000256" key="10">
    <source>
        <dbReference type="PROSITE-ProRule" id="PRU00169"/>
    </source>
</evidence>
<comment type="subcellular location">
    <subcellularLocation>
        <location evidence="1 9">Cytoplasm</location>
    </subcellularLocation>
</comment>
<dbReference type="EMBL" id="BAAAND010000001">
    <property type="protein sequence ID" value="GAA1567035.1"/>
    <property type="molecule type" value="Genomic_DNA"/>
</dbReference>
<evidence type="ECO:0000259" key="11">
    <source>
        <dbReference type="PROSITE" id="PS50110"/>
    </source>
</evidence>
<sequence>MTEIGVLVVDDDFRVAGVHASYVERVPGFRVVGVAHTAADAMRTAEETEPDLVLLDEYLPDAPGSAIIRTLGAAVIVISAADDAETVRRAVALGAINYLVKPFPPQVLADRLTAFARFRQQVDGDRRLDQNAIDRAFGALREGDSSAGALPKGRSAVTADAIRDALRSADEPLTAAAIADLTGVSRATAQRYLSDLVRADRVELTLRYGSTGRPEHRFAWRGR</sequence>
<evidence type="ECO:0000256" key="8">
    <source>
        <dbReference type="ARBA" id="ARBA00023163"/>
    </source>
</evidence>
<keyword evidence="8 9" id="KW-0804">Transcription</keyword>
<dbReference type="Pfam" id="PF09339">
    <property type="entry name" value="HTH_IclR"/>
    <property type="match status" value="1"/>
</dbReference>
<evidence type="ECO:0000256" key="5">
    <source>
        <dbReference type="ARBA" id="ARBA00023015"/>
    </source>
</evidence>
<dbReference type="InterPro" id="IPR011006">
    <property type="entry name" value="CheY-like_superfamily"/>
</dbReference>
<accession>A0ABN2CYQ8</accession>
<gene>
    <name evidence="12" type="ORF">GCM10009742_05830</name>
</gene>
<dbReference type="SMART" id="SM00448">
    <property type="entry name" value="REC"/>
    <property type="match status" value="1"/>
</dbReference>
<dbReference type="Proteomes" id="UP001500190">
    <property type="component" value="Unassembled WGS sequence"/>
</dbReference>
<dbReference type="InterPro" id="IPR036390">
    <property type="entry name" value="WH_DNA-bd_sf"/>
</dbReference>
<reference evidence="12 13" key="1">
    <citation type="journal article" date="2019" name="Int. J. Syst. Evol. Microbiol.">
        <title>The Global Catalogue of Microorganisms (GCM) 10K type strain sequencing project: providing services to taxonomists for standard genome sequencing and annotation.</title>
        <authorList>
            <consortium name="The Broad Institute Genomics Platform"/>
            <consortium name="The Broad Institute Genome Sequencing Center for Infectious Disease"/>
            <person name="Wu L."/>
            <person name="Ma J."/>
        </authorList>
    </citation>
    <scope>NUCLEOTIDE SEQUENCE [LARGE SCALE GENOMIC DNA]</scope>
    <source>
        <strain evidence="12 13">JCM 14304</strain>
    </source>
</reference>
<keyword evidence="5 9" id="KW-0805">Transcription regulation</keyword>
<dbReference type="InterPro" id="IPR024187">
    <property type="entry name" value="Sig_transdc_resp-reg_cit/mal"/>
</dbReference>
<keyword evidence="7 9" id="KW-0010">Activator</keyword>
<dbReference type="PANTHER" id="PTHR45526">
    <property type="entry name" value="TRANSCRIPTIONAL REGULATORY PROTEIN DPIA"/>
    <property type="match status" value="1"/>
</dbReference>
<dbReference type="PANTHER" id="PTHR45526:SF1">
    <property type="entry name" value="TRANSCRIPTIONAL REGULATORY PROTEIN DCUR-RELATED"/>
    <property type="match status" value="1"/>
</dbReference>
<keyword evidence="2 9" id="KW-0963">Cytoplasm</keyword>
<dbReference type="Gene3D" id="1.10.10.10">
    <property type="entry name" value="Winged helix-like DNA-binding domain superfamily/Winged helix DNA-binding domain"/>
    <property type="match status" value="1"/>
</dbReference>
<evidence type="ECO:0000313" key="12">
    <source>
        <dbReference type="EMBL" id="GAA1567035.1"/>
    </source>
</evidence>
<evidence type="ECO:0000313" key="13">
    <source>
        <dbReference type="Proteomes" id="UP001500190"/>
    </source>
</evidence>
<name>A0ABN2CYQ8_9ACTN</name>
<keyword evidence="13" id="KW-1185">Reference proteome</keyword>
<evidence type="ECO:0000256" key="9">
    <source>
        <dbReference type="PIRNR" id="PIRNR006171"/>
    </source>
</evidence>
<dbReference type="Pfam" id="PF00072">
    <property type="entry name" value="Response_reg"/>
    <property type="match status" value="1"/>
</dbReference>
<dbReference type="InterPro" id="IPR005471">
    <property type="entry name" value="Tscrpt_reg_IclR_N"/>
</dbReference>
<keyword evidence="6 9" id="KW-0238">DNA-binding</keyword>
<comment type="caution">
    <text evidence="12">The sequence shown here is derived from an EMBL/GenBank/DDBJ whole genome shotgun (WGS) entry which is preliminary data.</text>
</comment>
<organism evidence="12 13">
    <name type="scientific">Kribbella karoonensis</name>
    <dbReference type="NCBI Taxonomy" id="324851"/>
    <lineage>
        <taxon>Bacteria</taxon>
        <taxon>Bacillati</taxon>
        <taxon>Actinomycetota</taxon>
        <taxon>Actinomycetes</taxon>
        <taxon>Propionibacteriales</taxon>
        <taxon>Kribbellaceae</taxon>
        <taxon>Kribbella</taxon>
    </lineage>
</organism>
<proteinExistence type="predicted"/>
<dbReference type="InterPro" id="IPR051271">
    <property type="entry name" value="2C-system_Tx_regulators"/>
</dbReference>
<dbReference type="SUPFAM" id="SSF46785">
    <property type="entry name" value="Winged helix' DNA-binding domain"/>
    <property type="match status" value="1"/>
</dbReference>
<keyword evidence="3 10" id="KW-0597">Phosphoprotein</keyword>
<dbReference type="SUPFAM" id="SSF52172">
    <property type="entry name" value="CheY-like"/>
    <property type="match status" value="1"/>
</dbReference>
<evidence type="ECO:0000256" key="1">
    <source>
        <dbReference type="ARBA" id="ARBA00004496"/>
    </source>
</evidence>
<dbReference type="InterPro" id="IPR036388">
    <property type="entry name" value="WH-like_DNA-bd_sf"/>
</dbReference>
<keyword evidence="4 9" id="KW-0902">Two-component regulatory system</keyword>
<evidence type="ECO:0000256" key="3">
    <source>
        <dbReference type="ARBA" id="ARBA00022553"/>
    </source>
</evidence>
<dbReference type="PIRSF" id="PIRSF006171">
    <property type="entry name" value="RR_citrat_malat"/>
    <property type="match status" value="1"/>
</dbReference>
<dbReference type="RefSeq" id="WP_344187766.1">
    <property type="nucleotide sequence ID" value="NZ_BAAAND010000001.1"/>
</dbReference>
<evidence type="ECO:0000256" key="6">
    <source>
        <dbReference type="ARBA" id="ARBA00023125"/>
    </source>
</evidence>
<evidence type="ECO:0000256" key="7">
    <source>
        <dbReference type="ARBA" id="ARBA00023159"/>
    </source>
</evidence>
<feature type="domain" description="Response regulatory" evidence="11">
    <location>
        <begin position="5"/>
        <end position="116"/>
    </location>
</feature>
<dbReference type="PROSITE" id="PS50110">
    <property type="entry name" value="RESPONSE_REGULATORY"/>
    <property type="match status" value="1"/>
</dbReference>